<organism evidence="3 4">
    <name type="scientific">Anopheles farauti</name>
    <dbReference type="NCBI Taxonomy" id="69004"/>
    <lineage>
        <taxon>Eukaryota</taxon>
        <taxon>Metazoa</taxon>
        <taxon>Ecdysozoa</taxon>
        <taxon>Arthropoda</taxon>
        <taxon>Hexapoda</taxon>
        <taxon>Insecta</taxon>
        <taxon>Pterygota</taxon>
        <taxon>Neoptera</taxon>
        <taxon>Endopterygota</taxon>
        <taxon>Diptera</taxon>
        <taxon>Nematocera</taxon>
        <taxon>Culicoidea</taxon>
        <taxon>Culicidae</taxon>
        <taxon>Anophelinae</taxon>
        <taxon>Anopheles</taxon>
    </lineage>
</organism>
<dbReference type="AlphaFoldDB" id="A0A182QA07"/>
<feature type="transmembrane region" description="Helical" evidence="2">
    <location>
        <begin position="279"/>
        <end position="305"/>
    </location>
</feature>
<evidence type="ECO:0000313" key="4">
    <source>
        <dbReference type="Proteomes" id="UP000075886"/>
    </source>
</evidence>
<feature type="transmembrane region" description="Helical" evidence="2">
    <location>
        <begin position="42"/>
        <end position="60"/>
    </location>
</feature>
<dbReference type="EMBL" id="AXCN02000208">
    <property type="status" value="NOT_ANNOTATED_CDS"/>
    <property type="molecule type" value="Genomic_DNA"/>
</dbReference>
<keyword evidence="2" id="KW-0812">Transmembrane</keyword>
<accession>A0A182QA07</accession>
<dbReference type="VEuPathDB" id="VectorBase:AFAF006016"/>
<keyword evidence="2" id="KW-0472">Membrane</keyword>
<evidence type="ECO:0000256" key="1">
    <source>
        <dbReference type="SAM" id="MobiDB-lite"/>
    </source>
</evidence>
<keyword evidence="4" id="KW-1185">Reference proteome</keyword>
<feature type="transmembrane region" description="Helical" evidence="2">
    <location>
        <begin position="140"/>
        <end position="163"/>
    </location>
</feature>
<sequence length="479" mass="50105">MTPPGTSTKAAPAAPAAASVNDETAPVEVVVSGKSTEFSSRLLAVLVFAIAGLVTVIGSSSDVGTFGLLGTCPMTAANVSSRFVVVDEPPVLDVPVVGAVVRDGPDAAGCAVVDSFFSDPPRLPAAGSMPFLVGTSTVDMIGGFVSTAFVSIVVFGFTCMISGGSSTGCSVVRILFHQATVRTLQHDLLSVRGDDVGRIATTGRRQCHQALLVKYDVLPVLGVEQEALLRTIRHDGGPTSVAVPFHRHVRSIADRDTAGQNHFRLVNDVFRGLVLVRSLLLLLLVLLVLLLVLLLLLGRMLLMLFGQCNELIRGVEVKQFVVDRHEALIAYRAQVEEVSWAAKIFRRYGNQLGGFLYTCRTSGRCNCRHGGTGNDTGAAATASSISADESLTPTVGVDDSCTDESAAAAITTLLPDEATSATGITRCPGPFWGDSFSIRDFLGLLPDDDDDTLAVSLSSGTGKTGAVATTTGDETTVPP</sequence>
<keyword evidence="2" id="KW-1133">Transmembrane helix</keyword>
<proteinExistence type="predicted"/>
<dbReference type="EnsemblMetazoa" id="AFAF006016-RA">
    <property type="protein sequence ID" value="AFAF006016-PA"/>
    <property type="gene ID" value="AFAF006016"/>
</dbReference>
<dbReference type="Proteomes" id="UP000075886">
    <property type="component" value="Unassembled WGS sequence"/>
</dbReference>
<protein>
    <submittedName>
        <fullName evidence="3">Uncharacterized protein</fullName>
    </submittedName>
</protein>
<evidence type="ECO:0000256" key="2">
    <source>
        <dbReference type="SAM" id="Phobius"/>
    </source>
</evidence>
<evidence type="ECO:0000313" key="3">
    <source>
        <dbReference type="EnsemblMetazoa" id="AFAF006016-PA"/>
    </source>
</evidence>
<reference evidence="4" key="1">
    <citation type="submission" date="2014-01" db="EMBL/GenBank/DDBJ databases">
        <title>The Genome Sequence of Anopheles farauti FAR1 (V2).</title>
        <authorList>
            <consortium name="The Broad Institute Genomics Platform"/>
            <person name="Neafsey D.E."/>
            <person name="Besansky N."/>
            <person name="Howell P."/>
            <person name="Walton C."/>
            <person name="Young S.K."/>
            <person name="Zeng Q."/>
            <person name="Gargeya S."/>
            <person name="Fitzgerald M."/>
            <person name="Haas B."/>
            <person name="Abouelleil A."/>
            <person name="Allen A.W."/>
            <person name="Alvarado L."/>
            <person name="Arachchi H.M."/>
            <person name="Berlin A.M."/>
            <person name="Chapman S.B."/>
            <person name="Gainer-Dewar J."/>
            <person name="Goldberg J."/>
            <person name="Griggs A."/>
            <person name="Gujja S."/>
            <person name="Hansen M."/>
            <person name="Howarth C."/>
            <person name="Imamovic A."/>
            <person name="Ireland A."/>
            <person name="Larimer J."/>
            <person name="McCowan C."/>
            <person name="Murphy C."/>
            <person name="Pearson M."/>
            <person name="Poon T.W."/>
            <person name="Priest M."/>
            <person name="Roberts A."/>
            <person name="Saif S."/>
            <person name="Shea T."/>
            <person name="Sisk P."/>
            <person name="Sykes S."/>
            <person name="Wortman J."/>
            <person name="Nusbaum C."/>
            <person name="Birren B."/>
        </authorList>
    </citation>
    <scope>NUCLEOTIDE SEQUENCE [LARGE SCALE GENOMIC DNA]</scope>
    <source>
        <strain evidence="4">FAR1</strain>
    </source>
</reference>
<feature type="compositionally biased region" description="Low complexity" evidence="1">
    <location>
        <begin position="456"/>
        <end position="472"/>
    </location>
</feature>
<feature type="region of interest" description="Disordered" evidence="1">
    <location>
        <begin position="456"/>
        <end position="479"/>
    </location>
</feature>
<name>A0A182QA07_9DIPT</name>
<reference evidence="3" key="2">
    <citation type="submission" date="2020-05" db="UniProtKB">
        <authorList>
            <consortium name="EnsemblMetazoa"/>
        </authorList>
    </citation>
    <scope>IDENTIFICATION</scope>
    <source>
        <strain evidence="3">FAR1</strain>
    </source>
</reference>